<organism evidence="2 3">
    <name type="scientific">Xanthomonas theicola</name>
    <dbReference type="NCBI Taxonomy" id="56464"/>
    <lineage>
        <taxon>Bacteria</taxon>
        <taxon>Pseudomonadati</taxon>
        <taxon>Pseudomonadota</taxon>
        <taxon>Gammaproteobacteria</taxon>
        <taxon>Lysobacterales</taxon>
        <taxon>Lysobacteraceae</taxon>
        <taxon>Xanthomonas</taxon>
    </lineage>
</organism>
<evidence type="ECO:0000313" key="2">
    <source>
        <dbReference type="EMBL" id="PPT90685.1"/>
    </source>
</evidence>
<dbReference type="NCBIfam" id="TIGR01444">
    <property type="entry name" value="fkbM_fam"/>
    <property type="match status" value="1"/>
</dbReference>
<comment type="caution">
    <text evidence="2">The sequence shown here is derived from an EMBL/GenBank/DDBJ whole genome shotgun (WGS) entry which is preliminary data.</text>
</comment>
<dbReference type="RefSeq" id="WP_146095444.1">
    <property type="nucleotide sequence ID" value="NZ_MIGX01000049.1"/>
</dbReference>
<dbReference type="Gene3D" id="3.40.50.150">
    <property type="entry name" value="Vaccinia Virus protein VP39"/>
    <property type="match status" value="1"/>
</dbReference>
<dbReference type="SUPFAM" id="SSF53335">
    <property type="entry name" value="S-adenosyl-L-methionine-dependent methyltransferases"/>
    <property type="match status" value="1"/>
</dbReference>
<gene>
    <name evidence="2" type="ORF">XthCFBP4691_11300</name>
</gene>
<dbReference type="Gene3D" id="1.20.1270.160">
    <property type="match status" value="1"/>
</dbReference>
<sequence length="436" mass="49558">MYPFLSQQKLIKNVFELHDSLVQPNGLFPEWLDRAPEDFLATQKFIVCGSVCRSEIRVFSKSANVIAIVDDFLHERQSDIFGIPVVNSDTWVSLASNRTDVVSCILAPGATGFHYFTRIASQWNLRTLLPLQFLHLLKSCNVDHSGETGRFFWYGHEFFSAVISNVDRLAGVTDQLIDDYSRITWLCILLYRLTLNPFYLEACAVGHGTEGFKLNSYSTNRQFFKFSDHETYVDGGAFNGDTIEGFLRACKGQFKRIHSFEPSSHNNSLIRIRLNALQDQYLKPLAPSITLHEKGLWNSNTTLRFNPGQIVPDFETPGFAQTQSAHLLDSNIIGHIYDKSHEDNVAITVPVTTIDDATERTATFIKLEIEGSELKALHGARQTIEKNRPKMAISLYHKPEDLLTLTDFVAETDKDYKLGFRQHNRLCPDAMVLYCF</sequence>
<dbReference type="Proteomes" id="UP000239898">
    <property type="component" value="Unassembled WGS sequence"/>
</dbReference>
<dbReference type="Gene3D" id="3.40.50.720">
    <property type="entry name" value="NAD(P)-binding Rossmann-like Domain"/>
    <property type="match status" value="1"/>
</dbReference>
<keyword evidence="3" id="KW-1185">Reference proteome</keyword>
<evidence type="ECO:0000313" key="3">
    <source>
        <dbReference type="Proteomes" id="UP000239898"/>
    </source>
</evidence>
<dbReference type="OrthoDB" id="5329963at2"/>
<evidence type="ECO:0000259" key="1">
    <source>
        <dbReference type="Pfam" id="PF05050"/>
    </source>
</evidence>
<name>A0A2S6ZEI7_9XANT</name>
<protein>
    <recommendedName>
        <fullName evidence="1">Methyltransferase FkbM domain-containing protein</fullName>
    </recommendedName>
</protein>
<reference evidence="2 3" key="1">
    <citation type="submission" date="2016-08" db="EMBL/GenBank/DDBJ databases">
        <title>Evolution of the type three secretion system and type three effector repertoires in Xanthomonas.</title>
        <authorList>
            <person name="Merda D."/>
            <person name="Briand M."/>
            <person name="Bosis E."/>
            <person name="Rousseau C."/>
            <person name="Portier P."/>
            <person name="Jacques M.-A."/>
            <person name="Fischer-Le Saux M."/>
        </authorList>
    </citation>
    <scope>NUCLEOTIDE SEQUENCE [LARGE SCALE GENOMIC DNA]</scope>
    <source>
        <strain evidence="2 3">CFBP 4691</strain>
    </source>
</reference>
<dbReference type="InterPro" id="IPR006342">
    <property type="entry name" value="FkbM_mtfrase"/>
</dbReference>
<proteinExistence type="predicted"/>
<feature type="domain" description="Methyltransferase FkbM" evidence="1">
    <location>
        <begin position="234"/>
        <end position="407"/>
    </location>
</feature>
<dbReference type="InterPro" id="IPR029063">
    <property type="entry name" value="SAM-dependent_MTases_sf"/>
</dbReference>
<accession>A0A2S6ZEI7</accession>
<dbReference type="AlphaFoldDB" id="A0A2S6ZEI7"/>
<dbReference type="Pfam" id="PF05050">
    <property type="entry name" value="Methyltransf_21"/>
    <property type="match status" value="1"/>
</dbReference>
<dbReference type="EMBL" id="MIGX01000049">
    <property type="protein sequence ID" value="PPT90685.1"/>
    <property type="molecule type" value="Genomic_DNA"/>
</dbReference>